<evidence type="ECO:0000313" key="1">
    <source>
        <dbReference type="EMBL" id="KAG0428255.1"/>
    </source>
</evidence>
<dbReference type="EMBL" id="JABSTQ010009550">
    <property type="protein sequence ID" value="KAG0428255.1"/>
    <property type="molecule type" value="Genomic_DNA"/>
</dbReference>
<name>A0AC60Q3J5_IXOPE</name>
<protein>
    <submittedName>
        <fullName evidence="1">Uncharacterized protein</fullName>
    </submittedName>
</protein>
<accession>A0AC60Q3J5</accession>
<dbReference type="Proteomes" id="UP000805193">
    <property type="component" value="Unassembled WGS sequence"/>
</dbReference>
<gene>
    <name evidence="1" type="ORF">HPB47_024775</name>
</gene>
<organism evidence="1 2">
    <name type="scientific">Ixodes persulcatus</name>
    <name type="common">Taiga tick</name>
    <dbReference type="NCBI Taxonomy" id="34615"/>
    <lineage>
        <taxon>Eukaryota</taxon>
        <taxon>Metazoa</taxon>
        <taxon>Ecdysozoa</taxon>
        <taxon>Arthropoda</taxon>
        <taxon>Chelicerata</taxon>
        <taxon>Arachnida</taxon>
        <taxon>Acari</taxon>
        <taxon>Parasitiformes</taxon>
        <taxon>Ixodida</taxon>
        <taxon>Ixodoidea</taxon>
        <taxon>Ixodidae</taxon>
        <taxon>Ixodinae</taxon>
        <taxon>Ixodes</taxon>
    </lineage>
</organism>
<evidence type="ECO:0000313" key="2">
    <source>
        <dbReference type="Proteomes" id="UP000805193"/>
    </source>
</evidence>
<reference evidence="1 2" key="1">
    <citation type="journal article" date="2020" name="Cell">
        <title>Large-Scale Comparative Analyses of Tick Genomes Elucidate Their Genetic Diversity and Vector Capacities.</title>
        <authorList>
            <consortium name="Tick Genome and Microbiome Consortium (TIGMIC)"/>
            <person name="Jia N."/>
            <person name="Wang J."/>
            <person name="Shi W."/>
            <person name="Du L."/>
            <person name="Sun Y."/>
            <person name="Zhan W."/>
            <person name="Jiang J.F."/>
            <person name="Wang Q."/>
            <person name="Zhang B."/>
            <person name="Ji P."/>
            <person name="Bell-Sakyi L."/>
            <person name="Cui X.M."/>
            <person name="Yuan T.T."/>
            <person name="Jiang B.G."/>
            <person name="Yang W.F."/>
            <person name="Lam T.T."/>
            <person name="Chang Q.C."/>
            <person name="Ding S.J."/>
            <person name="Wang X.J."/>
            <person name="Zhu J.G."/>
            <person name="Ruan X.D."/>
            <person name="Zhao L."/>
            <person name="Wei J.T."/>
            <person name="Ye R.Z."/>
            <person name="Que T.C."/>
            <person name="Du C.H."/>
            <person name="Zhou Y.H."/>
            <person name="Cheng J.X."/>
            <person name="Dai P.F."/>
            <person name="Guo W.B."/>
            <person name="Han X.H."/>
            <person name="Huang E.J."/>
            <person name="Li L.F."/>
            <person name="Wei W."/>
            <person name="Gao Y.C."/>
            <person name="Liu J.Z."/>
            <person name="Shao H.Z."/>
            <person name="Wang X."/>
            <person name="Wang C.C."/>
            <person name="Yang T.C."/>
            <person name="Huo Q.B."/>
            <person name="Li W."/>
            <person name="Chen H.Y."/>
            <person name="Chen S.E."/>
            <person name="Zhou L.G."/>
            <person name="Ni X.B."/>
            <person name="Tian J.H."/>
            <person name="Sheng Y."/>
            <person name="Liu T."/>
            <person name="Pan Y.S."/>
            <person name="Xia L.Y."/>
            <person name="Li J."/>
            <person name="Zhao F."/>
            <person name="Cao W.C."/>
        </authorList>
    </citation>
    <scope>NUCLEOTIDE SEQUENCE [LARGE SCALE GENOMIC DNA]</scope>
    <source>
        <strain evidence="1">Iper-2018</strain>
    </source>
</reference>
<sequence>MSHGGLGIRETIGSPRRRGTRAHAKAQGRRGHRALSPEEDDGATHRKTGIRLTFLPRLRRSRGGFVETSAMTDAA</sequence>
<feature type="non-terminal residue" evidence="1">
    <location>
        <position position="75"/>
    </location>
</feature>
<proteinExistence type="predicted"/>
<keyword evidence="2" id="KW-1185">Reference proteome</keyword>
<comment type="caution">
    <text evidence="1">The sequence shown here is derived from an EMBL/GenBank/DDBJ whole genome shotgun (WGS) entry which is preliminary data.</text>
</comment>